<dbReference type="EMBL" id="CAJJDP010000086">
    <property type="protein sequence ID" value="CAD8186080.1"/>
    <property type="molecule type" value="Genomic_DNA"/>
</dbReference>
<accession>A0A8S1W9Y7</accession>
<proteinExistence type="predicted"/>
<keyword evidence="1" id="KW-0175">Coiled coil</keyword>
<dbReference type="OrthoDB" id="3437960at2759"/>
<sequence length="88" mass="10949">MNYITTQIQQKKFYFEALKFYYLNIILYRQVDQLKIDIENMKTKYEELNKKKRRKNSEIKKLYVCQHCLKTYGTYGAKYKHIKIKHQE</sequence>
<comment type="caution">
    <text evidence="3">The sequence shown here is derived from an EMBL/GenBank/DDBJ whole genome shotgun (WGS) entry which is preliminary data.</text>
</comment>
<feature type="domain" description="C2H2-type" evidence="2">
    <location>
        <begin position="65"/>
        <end position="86"/>
    </location>
</feature>
<evidence type="ECO:0000313" key="4">
    <source>
        <dbReference type="Proteomes" id="UP000683925"/>
    </source>
</evidence>
<protein>
    <recommendedName>
        <fullName evidence="2">C2H2-type domain-containing protein</fullName>
    </recommendedName>
</protein>
<dbReference type="AlphaFoldDB" id="A0A8S1W9Y7"/>
<dbReference type="InterPro" id="IPR013087">
    <property type="entry name" value="Znf_C2H2_type"/>
</dbReference>
<feature type="coiled-coil region" evidence="1">
    <location>
        <begin position="31"/>
        <end position="58"/>
    </location>
</feature>
<name>A0A8S1W9Y7_PAROT</name>
<reference evidence="3" key="1">
    <citation type="submission" date="2021-01" db="EMBL/GenBank/DDBJ databases">
        <authorList>
            <consortium name="Genoscope - CEA"/>
            <person name="William W."/>
        </authorList>
    </citation>
    <scope>NUCLEOTIDE SEQUENCE</scope>
</reference>
<dbReference type="OMA" id="GAKYKHI"/>
<gene>
    <name evidence="3" type="ORF">POCTA_138.1.T0870087</name>
</gene>
<evidence type="ECO:0000256" key="1">
    <source>
        <dbReference type="SAM" id="Coils"/>
    </source>
</evidence>
<dbReference type="PROSITE" id="PS00028">
    <property type="entry name" value="ZINC_FINGER_C2H2_1"/>
    <property type="match status" value="1"/>
</dbReference>
<evidence type="ECO:0000313" key="3">
    <source>
        <dbReference type="EMBL" id="CAD8186080.1"/>
    </source>
</evidence>
<organism evidence="3 4">
    <name type="scientific">Paramecium octaurelia</name>
    <dbReference type="NCBI Taxonomy" id="43137"/>
    <lineage>
        <taxon>Eukaryota</taxon>
        <taxon>Sar</taxon>
        <taxon>Alveolata</taxon>
        <taxon>Ciliophora</taxon>
        <taxon>Intramacronucleata</taxon>
        <taxon>Oligohymenophorea</taxon>
        <taxon>Peniculida</taxon>
        <taxon>Parameciidae</taxon>
        <taxon>Paramecium</taxon>
    </lineage>
</organism>
<keyword evidence="4" id="KW-1185">Reference proteome</keyword>
<evidence type="ECO:0000259" key="2">
    <source>
        <dbReference type="PROSITE" id="PS00028"/>
    </source>
</evidence>
<dbReference type="Proteomes" id="UP000683925">
    <property type="component" value="Unassembled WGS sequence"/>
</dbReference>